<organism evidence="6 7">
    <name type="scientific">Cohnella pontilimi</name>
    <dbReference type="NCBI Taxonomy" id="2564100"/>
    <lineage>
        <taxon>Bacteria</taxon>
        <taxon>Bacillati</taxon>
        <taxon>Bacillota</taxon>
        <taxon>Bacilli</taxon>
        <taxon>Bacillales</taxon>
        <taxon>Paenibacillaceae</taxon>
        <taxon>Cohnella</taxon>
    </lineage>
</organism>
<dbReference type="Proteomes" id="UP000309673">
    <property type="component" value="Unassembled WGS sequence"/>
</dbReference>
<dbReference type="PROSITE" id="PS50885">
    <property type="entry name" value="HAMP"/>
    <property type="match status" value="1"/>
</dbReference>
<sequence length="522" mass="59213">MRKKSTLRRQFFIRILAVMVTIAAITGGIQVWVMSNNVQKDIDQQAAMISESIRQGIKETDTASLSIEHQIDLKLESYAKRIADKLRGKSIDQITNDQLSSIRDEVGVAGITLFVRTKEDIVGARATDPKEIGFSIKGLNPYAYQMFDLFMSGQKLPDEAANKISFLSNNMLTLYISQSGSHGVEPAFFKYGYYRSEDLDYLIDPYIEADEVYKFMQDVGPDSWIKQVLERHPYAMEIAVLDPRVFADPSLAENMYPPLTKVVNGKYTFENSRDTQILVDMMKSPTAKAYRDKGTYKVFSPIKEDRVLYIALDYDKMAWPIYRHAIIIAISGFVSLIALFMLTASFFSRIYSNIQKIMKQIARLEAGDITAKSELKDKGELGSLSESANKMVDSLNHVLTDTYDTATRAQRLAFMLETESNQSVEKAFTLSMENTSKVRGSVEEVYYFLDQIKEHLEAQDHAKSRELLEKVEQIRDIAKERSNSTTDITITLSDLFKSLHAQSTELSDISGDLLEKLAKFKL</sequence>
<keyword evidence="4" id="KW-0812">Transmembrane</keyword>
<dbReference type="SUPFAM" id="SSF58104">
    <property type="entry name" value="Methyl-accepting chemotaxis protein (MCP) signaling domain"/>
    <property type="match status" value="1"/>
</dbReference>
<keyword evidence="4" id="KW-1133">Transmembrane helix</keyword>
<dbReference type="EMBL" id="SUPK01000003">
    <property type="protein sequence ID" value="TJY42851.1"/>
    <property type="molecule type" value="Genomic_DNA"/>
</dbReference>
<evidence type="ECO:0000256" key="4">
    <source>
        <dbReference type="SAM" id="Phobius"/>
    </source>
</evidence>
<dbReference type="OrthoDB" id="2801182at2"/>
<evidence type="ECO:0000313" key="6">
    <source>
        <dbReference type="EMBL" id="TJY42851.1"/>
    </source>
</evidence>
<feature type="transmembrane region" description="Helical" evidence="4">
    <location>
        <begin position="12"/>
        <end position="33"/>
    </location>
</feature>
<accession>A0A4U0FDK2</accession>
<evidence type="ECO:0000313" key="7">
    <source>
        <dbReference type="Proteomes" id="UP000309673"/>
    </source>
</evidence>
<comment type="caution">
    <text evidence="6">The sequence shown here is derived from an EMBL/GenBank/DDBJ whole genome shotgun (WGS) entry which is preliminary data.</text>
</comment>
<proteinExistence type="predicted"/>
<dbReference type="RefSeq" id="WP_136777270.1">
    <property type="nucleotide sequence ID" value="NZ_SUPK01000003.1"/>
</dbReference>
<keyword evidence="3 4" id="KW-0472">Membrane</keyword>
<dbReference type="GO" id="GO:0007165">
    <property type="term" value="P:signal transduction"/>
    <property type="evidence" value="ECO:0007669"/>
    <property type="project" value="InterPro"/>
</dbReference>
<evidence type="ECO:0000256" key="1">
    <source>
        <dbReference type="ARBA" id="ARBA00004236"/>
    </source>
</evidence>
<gene>
    <name evidence="6" type="ORF">E5161_08415</name>
</gene>
<dbReference type="SMART" id="SM00304">
    <property type="entry name" value="HAMP"/>
    <property type="match status" value="1"/>
</dbReference>
<dbReference type="CDD" id="cd06225">
    <property type="entry name" value="HAMP"/>
    <property type="match status" value="1"/>
</dbReference>
<feature type="transmembrane region" description="Helical" evidence="4">
    <location>
        <begin position="325"/>
        <end position="351"/>
    </location>
</feature>
<name>A0A4U0FDK2_9BACL</name>
<reference evidence="6 7" key="1">
    <citation type="submission" date="2019-04" db="EMBL/GenBank/DDBJ databases">
        <title>Cohnella sp. nov., isolated from soil.</title>
        <authorList>
            <person name="Kim W."/>
        </authorList>
    </citation>
    <scope>NUCLEOTIDE SEQUENCE [LARGE SCALE GENOMIC DNA]</scope>
    <source>
        <strain evidence="6 7">CAU 1483</strain>
    </source>
</reference>
<protein>
    <submittedName>
        <fullName evidence="6">Methyl-accepting chemotaxis protein</fullName>
    </submittedName>
</protein>
<comment type="subcellular location">
    <subcellularLocation>
        <location evidence="1">Cell membrane</location>
    </subcellularLocation>
</comment>
<dbReference type="Gene3D" id="6.10.340.10">
    <property type="match status" value="1"/>
</dbReference>
<evidence type="ECO:0000256" key="2">
    <source>
        <dbReference type="ARBA" id="ARBA00022475"/>
    </source>
</evidence>
<evidence type="ECO:0000256" key="3">
    <source>
        <dbReference type="ARBA" id="ARBA00023136"/>
    </source>
</evidence>
<keyword evidence="7" id="KW-1185">Reference proteome</keyword>
<evidence type="ECO:0000259" key="5">
    <source>
        <dbReference type="PROSITE" id="PS50885"/>
    </source>
</evidence>
<dbReference type="GO" id="GO:0005886">
    <property type="term" value="C:plasma membrane"/>
    <property type="evidence" value="ECO:0007669"/>
    <property type="project" value="UniProtKB-SubCell"/>
</dbReference>
<dbReference type="InterPro" id="IPR003660">
    <property type="entry name" value="HAMP_dom"/>
</dbReference>
<feature type="domain" description="HAMP" evidence="5">
    <location>
        <begin position="348"/>
        <end position="400"/>
    </location>
</feature>
<dbReference type="AlphaFoldDB" id="A0A4U0FDK2"/>
<keyword evidence="2" id="KW-1003">Cell membrane</keyword>